<dbReference type="GO" id="GO:0005524">
    <property type="term" value="F:ATP binding"/>
    <property type="evidence" value="ECO:0007669"/>
    <property type="project" value="UniProtKB-KW"/>
</dbReference>
<accession>A0A5N5TL89</accession>
<dbReference type="Gene3D" id="3.30.420.40">
    <property type="match status" value="2"/>
</dbReference>
<proteinExistence type="inferred from homology"/>
<dbReference type="GO" id="GO:0030968">
    <property type="term" value="P:endoplasmic reticulum unfolded protein response"/>
    <property type="evidence" value="ECO:0007669"/>
    <property type="project" value="TreeGrafter"/>
</dbReference>
<dbReference type="AlphaFoldDB" id="A0A5N5TL89"/>
<comment type="caution">
    <text evidence="4">The sequence shown here is derived from an EMBL/GenBank/DDBJ whole genome shotgun (WGS) entry which is preliminary data.</text>
</comment>
<dbReference type="Proteomes" id="UP000326759">
    <property type="component" value="Unassembled WGS sequence"/>
</dbReference>
<keyword evidence="4" id="KW-0346">Stress response</keyword>
<protein>
    <submittedName>
        <fullName evidence="4">Heat shock protein 14-B</fullName>
    </submittedName>
</protein>
<evidence type="ECO:0000313" key="4">
    <source>
        <dbReference type="EMBL" id="KAB7506930.1"/>
    </source>
</evidence>
<dbReference type="InterPro" id="IPR013126">
    <property type="entry name" value="Hsp_70_fam"/>
</dbReference>
<gene>
    <name evidence="4" type="primary">hspa14-b</name>
    <name evidence="4" type="ORF">Anas_00647</name>
</gene>
<evidence type="ECO:0000256" key="2">
    <source>
        <dbReference type="ARBA" id="ARBA00022741"/>
    </source>
</evidence>
<evidence type="ECO:0000313" key="5">
    <source>
        <dbReference type="Proteomes" id="UP000326759"/>
    </source>
</evidence>
<dbReference type="GO" id="GO:0034663">
    <property type="term" value="C:endoplasmic reticulum chaperone complex"/>
    <property type="evidence" value="ECO:0007669"/>
    <property type="project" value="TreeGrafter"/>
</dbReference>
<dbReference type="Pfam" id="PF00012">
    <property type="entry name" value="HSP70"/>
    <property type="match status" value="1"/>
</dbReference>
<comment type="similarity">
    <text evidence="1">Belongs to the heat shock protein 70 family.</text>
</comment>
<dbReference type="InterPro" id="IPR043129">
    <property type="entry name" value="ATPase_NBD"/>
</dbReference>
<reference evidence="4 5" key="1">
    <citation type="journal article" date="2019" name="PLoS Biol.">
        <title>Sex chromosomes control vertical transmission of feminizing Wolbachia symbionts in an isopod.</title>
        <authorList>
            <person name="Becking T."/>
            <person name="Chebbi M.A."/>
            <person name="Giraud I."/>
            <person name="Moumen B."/>
            <person name="Laverre T."/>
            <person name="Caubet Y."/>
            <person name="Peccoud J."/>
            <person name="Gilbert C."/>
            <person name="Cordaux R."/>
        </authorList>
    </citation>
    <scope>NUCLEOTIDE SEQUENCE [LARGE SCALE GENOMIC DNA]</scope>
    <source>
        <strain evidence="4">ANa2</strain>
        <tissue evidence="4">Whole body excluding digestive tract and cuticle</tissue>
    </source>
</reference>
<organism evidence="4 5">
    <name type="scientific">Armadillidium nasatum</name>
    <dbReference type="NCBI Taxonomy" id="96803"/>
    <lineage>
        <taxon>Eukaryota</taxon>
        <taxon>Metazoa</taxon>
        <taxon>Ecdysozoa</taxon>
        <taxon>Arthropoda</taxon>
        <taxon>Crustacea</taxon>
        <taxon>Multicrustacea</taxon>
        <taxon>Malacostraca</taxon>
        <taxon>Eumalacostraca</taxon>
        <taxon>Peracarida</taxon>
        <taxon>Isopoda</taxon>
        <taxon>Oniscidea</taxon>
        <taxon>Crinocheta</taxon>
        <taxon>Armadillidiidae</taxon>
        <taxon>Armadillidium</taxon>
    </lineage>
</organism>
<keyword evidence="3" id="KW-0067">ATP-binding</keyword>
<keyword evidence="2" id="KW-0547">Nucleotide-binding</keyword>
<dbReference type="EMBL" id="SEYY01000585">
    <property type="protein sequence ID" value="KAB7506930.1"/>
    <property type="molecule type" value="Genomic_DNA"/>
</dbReference>
<evidence type="ECO:0000256" key="1">
    <source>
        <dbReference type="ARBA" id="ARBA00007381"/>
    </source>
</evidence>
<dbReference type="PANTHER" id="PTHR45639">
    <property type="entry name" value="HSC70CB, ISOFORM G-RELATED"/>
    <property type="match status" value="1"/>
</dbReference>
<name>A0A5N5TL89_9CRUS</name>
<dbReference type="OrthoDB" id="29851at2759"/>
<dbReference type="GO" id="GO:0140662">
    <property type="term" value="F:ATP-dependent protein folding chaperone"/>
    <property type="evidence" value="ECO:0007669"/>
    <property type="project" value="InterPro"/>
</dbReference>
<keyword evidence="5" id="KW-1185">Reference proteome</keyword>
<sequence>MTSEIVTFGVSLGNSTCCIAVNRNSNIDVVANASGERVTPAVTTFLESEVVTGTAAKQALVRHDRCSITGALRAIDSKANDDLVFPLNLKCHLSHDTKKPKFVLVDGERNQHVTPEEALRHIFTLLKDIASSHSKDDKLPVVIAVPAWVSSGMTSSVYNIANASGFHVIKTISQPSASCLAYDLLNDNKDSKNVLIIHCGGTSIVSSVGEIAGGLLSIKETSLFPDSFWRRYY</sequence>
<dbReference type="Gene3D" id="3.30.30.30">
    <property type="match status" value="1"/>
</dbReference>
<evidence type="ECO:0000256" key="3">
    <source>
        <dbReference type="ARBA" id="ARBA00022840"/>
    </source>
</evidence>
<dbReference type="SUPFAM" id="SSF53067">
    <property type="entry name" value="Actin-like ATPase domain"/>
    <property type="match status" value="1"/>
</dbReference>
<dbReference type="PANTHER" id="PTHR45639:SF34">
    <property type="entry name" value="CHAPERONE PROTEIN DNAK"/>
    <property type="match status" value="1"/>
</dbReference>